<dbReference type="AlphaFoldDB" id="A0A7S3BRY4"/>
<name>A0A7S3BRY4_9VIRI</name>
<gene>
    <name evidence="1" type="ORF">PSIN1315_LOCUS8307</name>
    <name evidence="2" type="ORF">PSIN1315_LOCUS8308</name>
</gene>
<dbReference type="EMBL" id="HBHY01012967">
    <property type="protein sequence ID" value="CAE0141337.1"/>
    <property type="molecule type" value="Transcribed_RNA"/>
</dbReference>
<dbReference type="Gene3D" id="2.60.120.200">
    <property type="match status" value="1"/>
</dbReference>
<reference evidence="2" key="1">
    <citation type="submission" date="2021-01" db="EMBL/GenBank/DDBJ databases">
        <authorList>
            <person name="Corre E."/>
            <person name="Pelletier E."/>
            <person name="Niang G."/>
            <person name="Scheremetjew M."/>
            <person name="Finn R."/>
            <person name="Kale V."/>
            <person name="Holt S."/>
            <person name="Cochrane G."/>
            <person name="Meng A."/>
            <person name="Brown T."/>
            <person name="Cohen L."/>
        </authorList>
    </citation>
    <scope>NUCLEOTIDE SEQUENCE</scope>
    <source>
        <strain evidence="2">RCC927</strain>
    </source>
</reference>
<evidence type="ECO:0000313" key="2">
    <source>
        <dbReference type="EMBL" id="CAE0141339.1"/>
    </source>
</evidence>
<protein>
    <submittedName>
        <fullName evidence="2">Uncharacterized protein</fullName>
    </submittedName>
</protein>
<sequence length="677" mass="67227">MRQACVTVPGPSFAPVPFAAPTPTRTGGAVRADALPSALAGATEYSVYAWARLDAVNGAEMPVVSTWGAATETKAVSGIVAGCFVTAATAADGGCEWGVRVASAGPGSGSGAGYGSGGEALTLSSGVEASIGEWVLLYAAVGKGTVSVVVSRAETGESFTETRSLTAEETLALRPQPAVVDVATAAFGNKAAFFSGAIAEVNVFDSALATNDVIRMVGAFFCTPTEVVTKVGDGNAAAGGNAKQYAIIERVEAPAYDDRSWANEVNRYSDAGFPAPSLAGETLTSKGTHAVAEFSLLPWGAMRLHHIEGAAGVNVSADLLAMAILPQGDTDGLHLYAGTLADSGVIGRGAVALGELASLNDNAWARVIAPLAQLGAASAGEVTDIILINKGGRVATFAVDQIALLAGDALDACPNELSCVAADPAAIGAAPPVAVFADGAPGAGFADVSYGAAVGEGGVVQLEPFGAFQLAMADRQTLPAGELRLAARSDDSAALLLILTPTSPTGAPPVRVPLAGAMSEGALAVDIPTGIASIAIANNADAPVLLDVDSIVFQPRGDDAPPRCHTVSGSDFAVPAAGKARGSAFVPAGFVVGNAAVSIEVGGTGAGAASLVLEHPASGMRTPLVAGVGSSAPVGSLANATVEAATGRPAYGEWRVAATAAQGGAVTVERWELTLCE</sequence>
<evidence type="ECO:0000313" key="1">
    <source>
        <dbReference type="EMBL" id="CAE0141337.1"/>
    </source>
</evidence>
<accession>A0A7S3BRY4</accession>
<dbReference type="EMBL" id="HBHY01012968">
    <property type="protein sequence ID" value="CAE0141339.1"/>
    <property type="molecule type" value="Transcribed_RNA"/>
</dbReference>
<proteinExistence type="predicted"/>
<organism evidence="2">
    <name type="scientific">Prasinoderma singulare</name>
    <dbReference type="NCBI Taxonomy" id="676789"/>
    <lineage>
        <taxon>Eukaryota</taxon>
        <taxon>Viridiplantae</taxon>
        <taxon>Prasinodermophyta</taxon>
        <taxon>Prasinodermophyceae</taxon>
        <taxon>Prasinodermales</taxon>
        <taxon>Prasinodermaceae</taxon>
        <taxon>Prasinoderma</taxon>
    </lineage>
</organism>